<evidence type="ECO:0000313" key="5">
    <source>
        <dbReference type="EMBL" id="GAA1099844.1"/>
    </source>
</evidence>
<evidence type="ECO:0000256" key="3">
    <source>
        <dbReference type="ARBA" id="ARBA00022840"/>
    </source>
</evidence>
<dbReference type="SUPFAM" id="SSF52540">
    <property type="entry name" value="P-loop containing nucleoside triphosphate hydrolases"/>
    <property type="match status" value="1"/>
</dbReference>
<dbReference type="EMBL" id="BAAALG010000006">
    <property type="protein sequence ID" value="GAA1099844.1"/>
    <property type="molecule type" value="Genomic_DNA"/>
</dbReference>
<dbReference type="Gene3D" id="3.40.50.300">
    <property type="entry name" value="P-loop containing nucleotide triphosphate hydrolases"/>
    <property type="match status" value="1"/>
</dbReference>
<protein>
    <submittedName>
        <fullName evidence="5">ABC transporter ATP-binding protein</fullName>
    </submittedName>
</protein>
<keyword evidence="3 5" id="KW-0067">ATP-binding</keyword>
<dbReference type="InterPro" id="IPR027417">
    <property type="entry name" value="P-loop_NTPase"/>
</dbReference>
<comment type="caution">
    <text evidence="5">The sequence shown here is derived from an EMBL/GenBank/DDBJ whole genome shotgun (WGS) entry which is preliminary data.</text>
</comment>
<dbReference type="PANTHER" id="PTHR24220:SF685">
    <property type="entry name" value="ABC TRANSPORTER RELATED"/>
    <property type="match status" value="1"/>
</dbReference>
<dbReference type="Pfam" id="PF00005">
    <property type="entry name" value="ABC_tran"/>
    <property type="match status" value="1"/>
</dbReference>
<dbReference type="InterPro" id="IPR017871">
    <property type="entry name" value="ABC_transporter-like_CS"/>
</dbReference>
<dbReference type="GO" id="GO:0005524">
    <property type="term" value="F:ATP binding"/>
    <property type="evidence" value="ECO:0007669"/>
    <property type="project" value="UniProtKB-KW"/>
</dbReference>
<dbReference type="PROSITE" id="PS50893">
    <property type="entry name" value="ABC_TRANSPORTER_2"/>
    <property type="match status" value="1"/>
</dbReference>
<reference evidence="5 6" key="1">
    <citation type="journal article" date="2019" name="Int. J. Syst. Evol. Microbiol.">
        <title>The Global Catalogue of Microorganisms (GCM) 10K type strain sequencing project: providing services to taxonomists for standard genome sequencing and annotation.</title>
        <authorList>
            <consortium name="The Broad Institute Genomics Platform"/>
            <consortium name="The Broad Institute Genome Sequencing Center for Infectious Disease"/>
            <person name="Wu L."/>
            <person name="Ma J."/>
        </authorList>
    </citation>
    <scope>NUCLEOTIDE SEQUENCE [LARGE SCALE GENOMIC DNA]</scope>
    <source>
        <strain evidence="5 6">JCM 13008</strain>
    </source>
</reference>
<dbReference type="InterPro" id="IPR003439">
    <property type="entry name" value="ABC_transporter-like_ATP-bd"/>
</dbReference>
<evidence type="ECO:0000256" key="2">
    <source>
        <dbReference type="ARBA" id="ARBA00022741"/>
    </source>
</evidence>
<evidence type="ECO:0000259" key="4">
    <source>
        <dbReference type="PROSITE" id="PS50893"/>
    </source>
</evidence>
<gene>
    <name evidence="5" type="ORF">GCM10009668_17050</name>
</gene>
<dbReference type="PANTHER" id="PTHR24220">
    <property type="entry name" value="IMPORT ATP-BINDING PROTEIN"/>
    <property type="match status" value="1"/>
</dbReference>
<dbReference type="RefSeq" id="WP_343993334.1">
    <property type="nucleotide sequence ID" value="NZ_BAAALG010000006.1"/>
</dbReference>
<dbReference type="InterPro" id="IPR017911">
    <property type="entry name" value="MacB-like_ATP-bd"/>
</dbReference>
<dbReference type="InterPro" id="IPR015854">
    <property type="entry name" value="ABC_transpr_LolD-like"/>
</dbReference>
<name>A0ABN1TS70_9ACTN</name>
<evidence type="ECO:0000313" key="6">
    <source>
        <dbReference type="Proteomes" id="UP001501581"/>
    </source>
</evidence>
<sequence>MTINDQAPVVLHELARHHGSGEGRVDALRGVSHVFGAGTFTAVMGPSGSGKSTLLQCAAGLDIPNGGQVWLAGQALAALDEKARTVLRRDQVGFVFQAYNLLPGLSAADNVALPLRLAGRRPARSQVREALARVGLADQARRRPGELSGGQQQRVALARAMLTRPRVLFADEPTGALDRTTGRRVLDLLRRTVDEEGVTVVMVTHDPMAASYADQVLFLADGQIVGTLPRSDADRIAAAMNHLEPV</sequence>
<keyword evidence="1" id="KW-0813">Transport</keyword>
<dbReference type="CDD" id="cd03255">
    <property type="entry name" value="ABC_MJ0796_LolCDE_FtsE"/>
    <property type="match status" value="1"/>
</dbReference>
<feature type="domain" description="ABC transporter" evidence="4">
    <location>
        <begin position="9"/>
        <end position="246"/>
    </location>
</feature>
<dbReference type="PROSITE" id="PS00211">
    <property type="entry name" value="ABC_TRANSPORTER_1"/>
    <property type="match status" value="1"/>
</dbReference>
<evidence type="ECO:0000256" key="1">
    <source>
        <dbReference type="ARBA" id="ARBA00022448"/>
    </source>
</evidence>
<accession>A0ABN1TS70</accession>
<organism evidence="5 6">
    <name type="scientific">Nocardioides dubius</name>
    <dbReference type="NCBI Taxonomy" id="317019"/>
    <lineage>
        <taxon>Bacteria</taxon>
        <taxon>Bacillati</taxon>
        <taxon>Actinomycetota</taxon>
        <taxon>Actinomycetes</taxon>
        <taxon>Propionibacteriales</taxon>
        <taxon>Nocardioidaceae</taxon>
        <taxon>Nocardioides</taxon>
    </lineage>
</organism>
<dbReference type="InterPro" id="IPR003593">
    <property type="entry name" value="AAA+_ATPase"/>
</dbReference>
<keyword evidence="2" id="KW-0547">Nucleotide-binding</keyword>
<dbReference type="Proteomes" id="UP001501581">
    <property type="component" value="Unassembled WGS sequence"/>
</dbReference>
<keyword evidence="6" id="KW-1185">Reference proteome</keyword>
<dbReference type="SMART" id="SM00382">
    <property type="entry name" value="AAA"/>
    <property type="match status" value="1"/>
</dbReference>
<proteinExistence type="predicted"/>